<evidence type="ECO:0000313" key="2">
    <source>
        <dbReference type="Proteomes" id="UP001597380"/>
    </source>
</evidence>
<dbReference type="RefSeq" id="WP_345341355.1">
    <property type="nucleotide sequence ID" value="NZ_BAABLI010000023.1"/>
</dbReference>
<accession>A0ABW4XSN8</accession>
<comment type="caution">
    <text evidence="1">The sequence shown here is derived from an EMBL/GenBank/DDBJ whole genome shotgun (WGS) entry which is preliminary data.</text>
</comment>
<evidence type="ECO:0000313" key="1">
    <source>
        <dbReference type="EMBL" id="MFD2097493.1"/>
    </source>
</evidence>
<dbReference type="Proteomes" id="UP001597380">
    <property type="component" value="Unassembled WGS sequence"/>
</dbReference>
<gene>
    <name evidence="1" type="ORF">ACFSJ3_15970</name>
</gene>
<protein>
    <submittedName>
        <fullName evidence="1">Uncharacterized protein</fullName>
    </submittedName>
</protein>
<name>A0ABW4XSN8_9GAMM</name>
<keyword evidence="2" id="KW-1185">Reference proteome</keyword>
<organism evidence="1 2">
    <name type="scientific">Corallincola platygyrae</name>
    <dbReference type="NCBI Taxonomy" id="1193278"/>
    <lineage>
        <taxon>Bacteria</taxon>
        <taxon>Pseudomonadati</taxon>
        <taxon>Pseudomonadota</taxon>
        <taxon>Gammaproteobacteria</taxon>
        <taxon>Alteromonadales</taxon>
        <taxon>Psychromonadaceae</taxon>
        <taxon>Corallincola</taxon>
    </lineage>
</organism>
<sequence length="141" mass="15576">MSLDLFLFLAGDAPLNTDRLNEAAQKFNPIAVYERNVDLGTHSGFLPVILDGRETGVETYKISYSELAEYLPPNEDIDPENTIVIQFRWGGDANEGATALYTAALYSATYQGVAFDPMSNMYLGADQLMQGFEAFFNLGSR</sequence>
<proteinExistence type="predicted"/>
<reference evidence="2" key="1">
    <citation type="journal article" date="2019" name="Int. J. Syst. Evol. Microbiol.">
        <title>The Global Catalogue of Microorganisms (GCM) 10K type strain sequencing project: providing services to taxonomists for standard genome sequencing and annotation.</title>
        <authorList>
            <consortium name="The Broad Institute Genomics Platform"/>
            <consortium name="The Broad Institute Genome Sequencing Center for Infectious Disease"/>
            <person name="Wu L."/>
            <person name="Ma J."/>
        </authorList>
    </citation>
    <scope>NUCLEOTIDE SEQUENCE [LARGE SCALE GENOMIC DNA]</scope>
    <source>
        <strain evidence="2">CGMCC 1.10992</strain>
    </source>
</reference>
<dbReference type="EMBL" id="JBHUHT010000022">
    <property type="protein sequence ID" value="MFD2097493.1"/>
    <property type="molecule type" value="Genomic_DNA"/>
</dbReference>